<comment type="cofactor">
    <cofactor evidence="1">
        <name>pyridoxal 5'-phosphate</name>
        <dbReference type="ChEBI" id="CHEBI:597326"/>
    </cofactor>
</comment>
<keyword evidence="2" id="KW-0663">Pyridoxal phosphate</keyword>
<evidence type="ECO:0000256" key="3">
    <source>
        <dbReference type="SAM" id="MobiDB-lite"/>
    </source>
</evidence>
<evidence type="ECO:0000313" key="6">
    <source>
        <dbReference type="Proteomes" id="UP001276840"/>
    </source>
</evidence>
<evidence type="ECO:0000256" key="2">
    <source>
        <dbReference type="ARBA" id="ARBA00022898"/>
    </source>
</evidence>
<sequence>MAEVLNSVVDAIGGTPLVRLDRLTAQAGVKGGIIAKLEYLNPGFSKKDRAALGIIDEAERSGAIKPGKRWSSLPPETWARASRSSVRSGATPSSP</sequence>
<evidence type="ECO:0000313" key="5">
    <source>
        <dbReference type="EMBL" id="MDX8526203.1"/>
    </source>
</evidence>
<name>A0ABU4ZLF9_9HYPH</name>
<evidence type="ECO:0000256" key="1">
    <source>
        <dbReference type="ARBA" id="ARBA00001933"/>
    </source>
</evidence>
<reference evidence="5 6" key="1">
    <citation type="submission" date="2023-08" db="EMBL/GenBank/DDBJ databases">
        <title>Implementing the SeqCode for naming new Mesorhizobium species isolated from Vachellia karroo root nodules.</title>
        <authorList>
            <person name="Van Lill M."/>
        </authorList>
    </citation>
    <scope>NUCLEOTIDE SEQUENCE [LARGE SCALE GENOMIC DNA]</scope>
    <source>
        <strain evidence="5 6">MSK 1335</strain>
    </source>
</reference>
<dbReference type="Proteomes" id="UP001276840">
    <property type="component" value="Unassembled WGS sequence"/>
</dbReference>
<feature type="region of interest" description="Disordered" evidence="3">
    <location>
        <begin position="65"/>
        <end position="95"/>
    </location>
</feature>
<organism evidence="5 6">
    <name type="scientific">Mesorhizobium montanum</name>
    <dbReference type="NCBI Taxonomy" id="3072323"/>
    <lineage>
        <taxon>Bacteria</taxon>
        <taxon>Pseudomonadati</taxon>
        <taxon>Pseudomonadota</taxon>
        <taxon>Alphaproteobacteria</taxon>
        <taxon>Hyphomicrobiales</taxon>
        <taxon>Phyllobacteriaceae</taxon>
        <taxon>Mesorhizobium</taxon>
    </lineage>
</organism>
<dbReference type="SUPFAM" id="SSF53686">
    <property type="entry name" value="Tryptophan synthase beta subunit-like PLP-dependent enzymes"/>
    <property type="match status" value="1"/>
</dbReference>
<accession>A0ABU4ZLF9</accession>
<dbReference type="InterPro" id="IPR001926">
    <property type="entry name" value="TrpB-like_PALP"/>
</dbReference>
<feature type="compositionally biased region" description="Low complexity" evidence="3">
    <location>
        <begin position="79"/>
        <end position="95"/>
    </location>
</feature>
<dbReference type="PANTHER" id="PTHR10314">
    <property type="entry name" value="CYSTATHIONINE BETA-SYNTHASE"/>
    <property type="match status" value="1"/>
</dbReference>
<evidence type="ECO:0000259" key="4">
    <source>
        <dbReference type="Pfam" id="PF00291"/>
    </source>
</evidence>
<dbReference type="InterPro" id="IPR036052">
    <property type="entry name" value="TrpB-like_PALP_sf"/>
</dbReference>
<protein>
    <submittedName>
        <fullName evidence="5">Pyridoxal-phosphate dependent enzyme</fullName>
    </submittedName>
</protein>
<feature type="domain" description="Tryptophan synthase beta chain-like PALP" evidence="4">
    <location>
        <begin position="10"/>
        <end position="61"/>
    </location>
</feature>
<keyword evidence="6" id="KW-1185">Reference proteome</keyword>
<proteinExistence type="predicted"/>
<comment type="caution">
    <text evidence="5">The sequence shown here is derived from an EMBL/GenBank/DDBJ whole genome shotgun (WGS) entry which is preliminary data.</text>
</comment>
<dbReference type="EMBL" id="JAVIJF010000011">
    <property type="protein sequence ID" value="MDX8526203.1"/>
    <property type="molecule type" value="Genomic_DNA"/>
</dbReference>
<dbReference type="Pfam" id="PF00291">
    <property type="entry name" value="PALP"/>
    <property type="match status" value="1"/>
</dbReference>
<dbReference type="RefSeq" id="WP_320234130.1">
    <property type="nucleotide sequence ID" value="NZ_JAVIJF010000011.1"/>
</dbReference>
<gene>
    <name evidence="5" type="ORF">RFM68_17010</name>
</gene>
<dbReference type="InterPro" id="IPR050214">
    <property type="entry name" value="Cys_Synth/Cystath_Beta-Synth"/>
</dbReference>
<dbReference type="Gene3D" id="3.40.50.1100">
    <property type="match status" value="2"/>
</dbReference>